<feature type="transmembrane region" description="Helical" evidence="5">
    <location>
        <begin position="153"/>
        <end position="173"/>
    </location>
</feature>
<evidence type="ECO:0000313" key="7">
    <source>
        <dbReference type="EMBL" id="KAL0831985.1"/>
    </source>
</evidence>
<dbReference type="GO" id="GO:0016020">
    <property type="term" value="C:membrane"/>
    <property type="evidence" value="ECO:0007669"/>
    <property type="project" value="UniProtKB-SubCell"/>
</dbReference>
<feature type="transmembrane region" description="Helical" evidence="5">
    <location>
        <begin position="436"/>
        <end position="454"/>
    </location>
</feature>
<reference evidence="7 8" key="1">
    <citation type="submission" date="2024-06" db="EMBL/GenBank/DDBJ databases">
        <title>A chromosome-level genome assembly of beet webworm, Loxostege sticticalis.</title>
        <authorList>
            <person name="Zhang Y."/>
        </authorList>
    </citation>
    <scope>NUCLEOTIDE SEQUENCE [LARGE SCALE GENOMIC DNA]</scope>
    <source>
        <strain evidence="7">AQ028</strain>
        <tissue evidence="7">Male pupae</tissue>
    </source>
</reference>
<dbReference type="InterPro" id="IPR036259">
    <property type="entry name" value="MFS_trans_sf"/>
</dbReference>
<feature type="transmembrane region" description="Helical" evidence="5">
    <location>
        <begin position="272"/>
        <end position="295"/>
    </location>
</feature>
<organism evidence="7 8">
    <name type="scientific">Loxostege sticticalis</name>
    <name type="common">Beet webworm moth</name>
    <dbReference type="NCBI Taxonomy" id="481309"/>
    <lineage>
        <taxon>Eukaryota</taxon>
        <taxon>Metazoa</taxon>
        <taxon>Ecdysozoa</taxon>
        <taxon>Arthropoda</taxon>
        <taxon>Hexapoda</taxon>
        <taxon>Insecta</taxon>
        <taxon>Pterygota</taxon>
        <taxon>Neoptera</taxon>
        <taxon>Endopterygota</taxon>
        <taxon>Lepidoptera</taxon>
        <taxon>Glossata</taxon>
        <taxon>Ditrysia</taxon>
        <taxon>Pyraloidea</taxon>
        <taxon>Crambidae</taxon>
        <taxon>Pyraustinae</taxon>
        <taxon>Loxostege</taxon>
    </lineage>
</organism>
<evidence type="ECO:0000259" key="6">
    <source>
        <dbReference type="PROSITE" id="PS50850"/>
    </source>
</evidence>
<dbReference type="Proteomes" id="UP001549921">
    <property type="component" value="Unassembled WGS sequence"/>
</dbReference>
<evidence type="ECO:0000256" key="1">
    <source>
        <dbReference type="ARBA" id="ARBA00004141"/>
    </source>
</evidence>
<feature type="transmembrane region" description="Helical" evidence="5">
    <location>
        <begin position="338"/>
        <end position="359"/>
    </location>
</feature>
<protein>
    <recommendedName>
        <fullName evidence="6">Major facilitator superfamily (MFS) profile domain-containing protein</fullName>
    </recommendedName>
</protein>
<feature type="transmembrane region" description="Helical" evidence="5">
    <location>
        <begin position="67"/>
        <end position="87"/>
    </location>
</feature>
<proteinExistence type="predicted"/>
<accession>A0ABD0T5Z5</accession>
<evidence type="ECO:0000256" key="3">
    <source>
        <dbReference type="ARBA" id="ARBA00022989"/>
    </source>
</evidence>
<dbReference type="PROSITE" id="PS50850">
    <property type="entry name" value="MFS"/>
    <property type="match status" value="1"/>
</dbReference>
<comment type="caution">
    <text evidence="7">The sequence shown here is derived from an EMBL/GenBank/DDBJ whole genome shotgun (WGS) entry which is preliminary data.</text>
</comment>
<dbReference type="Gene3D" id="1.20.1250.20">
    <property type="entry name" value="MFS general substrate transporter like domains"/>
    <property type="match status" value="1"/>
</dbReference>
<evidence type="ECO:0000313" key="8">
    <source>
        <dbReference type="Proteomes" id="UP001549921"/>
    </source>
</evidence>
<dbReference type="PANTHER" id="PTHR48021:SF68">
    <property type="entry name" value="MAJOR FACILITATOR SUPERFAMILY (MFS) PROFILE DOMAIN-CONTAINING PROTEIN"/>
    <property type="match status" value="1"/>
</dbReference>
<dbReference type="InterPro" id="IPR020846">
    <property type="entry name" value="MFS_dom"/>
</dbReference>
<keyword evidence="4 5" id="KW-0472">Membrane</keyword>
<sequence>MEAEYVPIKTSDKASWIYFFRQVLVVLVLWTSYIIGGLNLGTPTVAIPQLRKEANSTAAVSDAVASWMTSTTGYSGSICIFIIVPIGHYLGRKFTIKVIFMSTLISSSIIYFSKSAMHIIISQMILGLTAAAQTSVFLLTLTEYSSPKYRGVFLTLKTASVYWGMWVANAIGIFTHYKYIGLVGIFTSTYSLIISFIIPESPYWLAYRGRYDECAVAHRWLKGVNEDAEEELDVLVKSQKELVKNFDSFQSLRKYIQNCLIAIKQPDIFRPLLLCFLVTALYNFLGKMVCAVYSIEMMKKLSSNQTTVYIGVLILDGFTVLGMYVGCGLSKIFKRRTLLLSTSIIGTIFLFAMSIYLYLIKFSLLPENDYVIIAMLVVYSLAVCCGPLILTISISAELLPMRFRSFCVLVYSIFNLILMSTTLKIAPYVFNMFGFHGAYLGFGVCSAICITLVYKHIPETKDRTLHEIAEIFKPKGVKEETTQSKLLNNTKKEKETGRTFLLS</sequence>
<name>A0ABD0T5Z5_LOXSC</name>
<dbReference type="AlphaFoldDB" id="A0ABD0T5Z5"/>
<feature type="domain" description="Major facilitator superfamily (MFS) profile" evidence="6">
    <location>
        <begin position="25"/>
        <end position="461"/>
    </location>
</feature>
<dbReference type="SUPFAM" id="SSF103473">
    <property type="entry name" value="MFS general substrate transporter"/>
    <property type="match status" value="1"/>
</dbReference>
<feature type="transmembrane region" description="Helical" evidence="5">
    <location>
        <begin position="94"/>
        <end position="113"/>
    </location>
</feature>
<evidence type="ECO:0000256" key="4">
    <source>
        <dbReference type="ARBA" id="ARBA00023136"/>
    </source>
</evidence>
<gene>
    <name evidence="7" type="ORF">ABMA28_001485</name>
</gene>
<feature type="transmembrane region" description="Helical" evidence="5">
    <location>
        <begin position="406"/>
        <end position="430"/>
    </location>
</feature>
<feature type="transmembrane region" description="Helical" evidence="5">
    <location>
        <begin position="371"/>
        <end position="394"/>
    </location>
</feature>
<feature type="transmembrane region" description="Helical" evidence="5">
    <location>
        <begin position="119"/>
        <end position="141"/>
    </location>
</feature>
<keyword evidence="2 5" id="KW-0812">Transmembrane</keyword>
<dbReference type="InterPro" id="IPR050549">
    <property type="entry name" value="MFS_Trehalose_Transporter"/>
</dbReference>
<evidence type="ECO:0000256" key="2">
    <source>
        <dbReference type="ARBA" id="ARBA00022692"/>
    </source>
</evidence>
<dbReference type="EMBL" id="JBEDNZ010000011">
    <property type="protein sequence ID" value="KAL0831985.1"/>
    <property type="molecule type" value="Genomic_DNA"/>
</dbReference>
<dbReference type="PANTHER" id="PTHR48021">
    <property type="match status" value="1"/>
</dbReference>
<comment type="subcellular location">
    <subcellularLocation>
        <location evidence="1">Membrane</location>
        <topology evidence="1">Multi-pass membrane protein</topology>
    </subcellularLocation>
</comment>
<keyword evidence="3 5" id="KW-1133">Transmembrane helix</keyword>
<evidence type="ECO:0000256" key="5">
    <source>
        <dbReference type="SAM" id="Phobius"/>
    </source>
</evidence>
<feature type="transmembrane region" description="Helical" evidence="5">
    <location>
        <begin position="307"/>
        <end position="326"/>
    </location>
</feature>
<dbReference type="Pfam" id="PF00083">
    <property type="entry name" value="Sugar_tr"/>
    <property type="match status" value="1"/>
</dbReference>
<dbReference type="InterPro" id="IPR005828">
    <property type="entry name" value="MFS_sugar_transport-like"/>
</dbReference>
<feature type="transmembrane region" description="Helical" evidence="5">
    <location>
        <begin position="23"/>
        <end position="47"/>
    </location>
</feature>
<feature type="transmembrane region" description="Helical" evidence="5">
    <location>
        <begin position="179"/>
        <end position="198"/>
    </location>
</feature>